<dbReference type="KEGG" id="vg:30308127"/>
<proteinExistence type="predicted"/>
<dbReference type="EMBL" id="KU686212">
    <property type="protein sequence ID" value="AOV61997.1"/>
    <property type="molecule type" value="Genomic_DNA"/>
</dbReference>
<dbReference type="OrthoDB" id="39311at10239"/>
<dbReference type="RefSeq" id="YP_009323006.1">
    <property type="nucleotide sequence ID" value="NC_031927.1"/>
</dbReference>
<dbReference type="Proteomes" id="UP000226384">
    <property type="component" value="Segment"/>
</dbReference>
<dbReference type="Proteomes" id="UP000203902">
    <property type="component" value="Segment"/>
</dbReference>
<dbReference type="EMBL" id="KU686213">
    <property type="protein sequence ID" value="AOV62261.1"/>
    <property type="molecule type" value="Genomic_DNA"/>
</dbReference>
<accession>A0A1D8KTP7</accession>
<name>A0A1D8KTP7_9CAUD</name>
<sequence length="49" mass="5828">MTKPLKTYHVKVKFLDDLKYGEFITAPSEKEALKLFVEEYLYVASEREE</sequence>
<evidence type="ECO:0000313" key="2">
    <source>
        <dbReference type="EMBL" id="AOV62261.1"/>
    </source>
</evidence>
<reference evidence="3 4" key="1">
    <citation type="journal article" date="2016" name="Virology">
        <title>The genomic content and context of auxiliary metabolic genes in marine cyanomyoviruses.</title>
        <authorList>
            <person name="Crummett L.T."/>
            <person name="Puxty R.J."/>
            <person name="Weihe C."/>
            <person name="Marston M.F."/>
            <person name="Martiny J.B."/>
        </authorList>
    </citation>
    <scope>NUCLEOTIDE SEQUENCE [LARGE SCALE GENOMIC DNA]</scope>
    <source>
        <strain evidence="1">0910CC49</strain>
        <strain evidence="2">0910SB42</strain>
    </source>
</reference>
<evidence type="ECO:0000313" key="4">
    <source>
        <dbReference type="Proteomes" id="UP000226384"/>
    </source>
</evidence>
<keyword evidence="3" id="KW-1185">Reference proteome</keyword>
<dbReference type="GeneID" id="30308127"/>
<evidence type="ECO:0000313" key="1">
    <source>
        <dbReference type="EMBL" id="AOV61997.1"/>
    </source>
</evidence>
<organism evidence="1 3">
    <name type="scientific">Synechococcus phage S-CAM7</name>
    <dbReference type="NCBI Taxonomy" id="1883368"/>
    <lineage>
        <taxon>Viruses</taxon>
        <taxon>Duplodnaviria</taxon>
        <taxon>Heunggongvirae</taxon>
        <taxon>Uroviricota</taxon>
        <taxon>Caudoviricetes</taxon>
        <taxon>Pantevenvirales</taxon>
        <taxon>Kyanoviridae</taxon>
        <taxon>Mazuvirus</taxon>
        <taxon>Mazuvirus scam7</taxon>
    </lineage>
</organism>
<gene>
    <name evidence="1" type="ORF">C490910_073</name>
    <name evidence="2" type="ORF">S420910_072</name>
</gene>
<evidence type="ECO:0000313" key="3">
    <source>
        <dbReference type="Proteomes" id="UP000203902"/>
    </source>
</evidence>
<protein>
    <submittedName>
        <fullName evidence="1">Uncharacterized protein</fullName>
    </submittedName>
</protein>